<proteinExistence type="predicted"/>
<dbReference type="AlphaFoldDB" id="A0A811U4J1"/>
<evidence type="ECO:0000313" key="2">
    <source>
        <dbReference type="Proteomes" id="UP000606786"/>
    </source>
</evidence>
<accession>A0A811U4J1</accession>
<dbReference type="Proteomes" id="UP000606786">
    <property type="component" value="Unassembled WGS sequence"/>
</dbReference>
<protein>
    <submittedName>
        <fullName evidence="1">(Mediterranean fruit fly) hypothetical protein</fullName>
    </submittedName>
</protein>
<reference evidence="1" key="1">
    <citation type="submission" date="2020-11" db="EMBL/GenBank/DDBJ databases">
        <authorList>
            <person name="Whitehead M."/>
        </authorList>
    </citation>
    <scope>NUCLEOTIDE SEQUENCE</scope>
    <source>
        <strain evidence="1">EGII</strain>
    </source>
</reference>
<sequence>MKFINKLQHKKIHPANKVSRDEEPQHSYVFYEDLKSTLSSDIEDTQSPFISKYKKDKTARSFSLHKLVNLLR</sequence>
<keyword evidence="2" id="KW-1185">Reference proteome</keyword>
<dbReference type="EMBL" id="CAJHJT010000001">
    <property type="protein sequence ID" value="CAD6993340.1"/>
    <property type="molecule type" value="Genomic_DNA"/>
</dbReference>
<name>A0A811U4J1_CERCA</name>
<organism evidence="1 2">
    <name type="scientific">Ceratitis capitata</name>
    <name type="common">Mediterranean fruit fly</name>
    <name type="synonym">Tephritis capitata</name>
    <dbReference type="NCBI Taxonomy" id="7213"/>
    <lineage>
        <taxon>Eukaryota</taxon>
        <taxon>Metazoa</taxon>
        <taxon>Ecdysozoa</taxon>
        <taxon>Arthropoda</taxon>
        <taxon>Hexapoda</taxon>
        <taxon>Insecta</taxon>
        <taxon>Pterygota</taxon>
        <taxon>Neoptera</taxon>
        <taxon>Endopterygota</taxon>
        <taxon>Diptera</taxon>
        <taxon>Brachycera</taxon>
        <taxon>Muscomorpha</taxon>
        <taxon>Tephritoidea</taxon>
        <taxon>Tephritidae</taxon>
        <taxon>Ceratitis</taxon>
        <taxon>Ceratitis</taxon>
    </lineage>
</organism>
<comment type="caution">
    <text evidence="1">The sequence shown here is derived from an EMBL/GenBank/DDBJ whole genome shotgun (WGS) entry which is preliminary data.</text>
</comment>
<gene>
    <name evidence="1" type="ORF">CCAP1982_LOCUS2158</name>
</gene>
<evidence type="ECO:0000313" key="1">
    <source>
        <dbReference type="EMBL" id="CAD6993340.1"/>
    </source>
</evidence>